<sequence length="568" mass="63547">MKWSQTFIPTLKETPSDAEVESHKLMIRSGMIRKLSAGIYSYLPLGTKILHKVTAIIREEMDKSGAIELSLPALQPLTLLELSGRIDAFGDDLLSMKDRHKKDIALSPTHEEVITDLVKNEVSSYKQLPLILYQIQTKFRDEARPRFGVLRSKEFLMKDAYSFDTDDDSLNNSYQNMYDTYCRIFKRCKLDFLAVEADTGAMGGDVSHEFMVPNENGEDVIAKCRSCDYSANREKAEPSPIESDDNVTPDDPKEVSTPNMTTIKEVSNFLNIESNKMVKTLIYTHGNKHVAVLVRGDHDVNEAKLSKVLSSDEIALANEETVVELTDAPVGFAGPIGLNAQIIADQAVTVLKNCVVGGNKADTHIMNVNPDKDFKIDRSADIRFVTENDRCPKCNDVLDISNGIELGHVFKLGTRYSDSLGAKFLDKNGKERTIVMGSYGIGVNRILAATIEKSHDSNGIIWPLPLAPYEVLIVPINFKDETIMDTATKIYDELCDAGIDTLLDDRDQRPGFKFKDADLIGIPIRITVGKRLKETGELEIKLRSKEEVHYATPENLLTEIRKHMDSLR</sequence>
<comment type="catalytic activity">
    <reaction evidence="9 12">
        <text>tRNA(Pro) + L-proline + ATP = L-prolyl-tRNA(Pro) + AMP + diphosphate</text>
        <dbReference type="Rhea" id="RHEA:14305"/>
        <dbReference type="Rhea" id="RHEA-COMP:9700"/>
        <dbReference type="Rhea" id="RHEA-COMP:9702"/>
        <dbReference type="ChEBI" id="CHEBI:30616"/>
        <dbReference type="ChEBI" id="CHEBI:33019"/>
        <dbReference type="ChEBI" id="CHEBI:60039"/>
        <dbReference type="ChEBI" id="CHEBI:78442"/>
        <dbReference type="ChEBI" id="CHEBI:78532"/>
        <dbReference type="ChEBI" id="CHEBI:456215"/>
        <dbReference type="EC" id="6.1.1.15"/>
    </reaction>
</comment>
<evidence type="ECO:0000256" key="11">
    <source>
        <dbReference type="ARBA" id="ARBA00060755"/>
    </source>
</evidence>
<comment type="subunit">
    <text evidence="2 12">Homodimer.</text>
</comment>
<comment type="domain">
    <text evidence="12">Consists of three domains: the N-terminal catalytic domain, the editing domain and the C-terminal anticodon-binding domain.</text>
</comment>
<dbReference type="PATRIC" id="fig|237368.3.peg.3117"/>
<dbReference type="InterPro" id="IPR044140">
    <property type="entry name" value="ProRS_anticodon_short"/>
</dbReference>
<evidence type="ECO:0000259" key="14">
    <source>
        <dbReference type="PROSITE" id="PS50862"/>
    </source>
</evidence>
<evidence type="ECO:0000313" key="16">
    <source>
        <dbReference type="Proteomes" id="UP000030652"/>
    </source>
</evidence>
<dbReference type="HAMAP" id="MF_01569">
    <property type="entry name" value="Pro_tRNA_synth_type1"/>
    <property type="match status" value="1"/>
</dbReference>
<dbReference type="SUPFAM" id="SSF55826">
    <property type="entry name" value="YbaK/ProRS associated domain"/>
    <property type="match status" value="1"/>
</dbReference>
<evidence type="ECO:0000256" key="6">
    <source>
        <dbReference type="ARBA" id="ARBA00022840"/>
    </source>
</evidence>
<organism evidence="15 16">
    <name type="scientific">Candidatus Scalindua brodae</name>
    <dbReference type="NCBI Taxonomy" id="237368"/>
    <lineage>
        <taxon>Bacteria</taxon>
        <taxon>Pseudomonadati</taxon>
        <taxon>Planctomycetota</taxon>
        <taxon>Candidatus Brocadiia</taxon>
        <taxon>Candidatus Brocadiales</taxon>
        <taxon>Candidatus Scalinduaceae</taxon>
        <taxon>Candidatus Scalindua</taxon>
    </lineage>
</organism>
<dbReference type="AlphaFoldDB" id="A0A0B0EE33"/>
<dbReference type="InterPro" id="IPR007214">
    <property type="entry name" value="YbaK/aa-tRNA-synth-assoc-dom"/>
</dbReference>
<dbReference type="FunFam" id="3.30.930.10:FF:000065">
    <property type="entry name" value="Proline--tRNA ligase"/>
    <property type="match status" value="1"/>
</dbReference>
<evidence type="ECO:0000256" key="7">
    <source>
        <dbReference type="ARBA" id="ARBA00022917"/>
    </source>
</evidence>
<keyword evidence="8 12" id="KW-0030">Aminoacyl-tRNA synthetase</keyword>
<comment type="similarity">
    <text evidence="11 12">Belongs to the class-II aminoacyl-tRNA synthetase family. ProS type 1 subfamily.</text>
</comment>
<dbReference type="InterPro" id="IPR006195">
    <property type="entry name" value="aa-tRNA-synth_II"/>
</dbReference>
<dbReference type="PROSITE" id="PS50862">
    <property type="entry name" value="AA_TRNA_LIGASE_II"/>
    <property type="match status" value="1"/>
</dbReference>
<dbReference type="CDD" id="cd04334">
    <property type="entry name" value="ProRS-INS"/>
    <property type="match status" value="1"/>
</dbReference>
<dbReference type="Proteomes" id="UP000030652">
    <property type="component" value="Unassembled WGS sequence"/>
</dbReference>
<dbReference type="SUPFAM" id="SSF52954">
    <property type="entry name" value="Class II aaRS ABD-related"/>
    <property type="match status" value="1"/>
</dbReference>
<dbReference type="InterPro" id="IPR036754">
    <property type="entry name" value="YbaK/aa-tRNA-synt-asso_dom_sf"/>
</dbReference>
<dbReference type="Pfam" id="PF00587">
    <property type="entry name" value="tRNA-synt_2b"/>
    <property type="match status" value="1"/>
</dbReference>
<reference evidence="15 16" key="1">
    <citation type="submission" date="2014-10" db="EMBL/GenBank/DDBJ databases">
        <title>Draft genome of anammox bacterium scalindua brodae, obtained using differential coverage binning of sequence data from two enrichment reactors.</title>
        <authorList>
            <person name="Speth D.R."/>
            <person name="Russ L."/>
            <person name="Kartal B."/>
            <person name="Op den Camp H.J."/>
            <person name="Dutilh B.E."/>
            <person name="Jetten M.S."/>
        </authorList>
    </citation>
    <scope>NUCLEOTIDE SEQUENCE [LARGE SCALE GENOMIC DNA]</scope>
    <source>
        <strain evidence="15">RU1</strain>
    </source>
</reference>
<dbReference type="NCBIfam" id="NF006625">
    <property type="entry name" value="PRK09194.1"/>
    <property type="match status" value="1"/>
</dbReference>
<dbReference type="Gene3D" id="3.30.930.10">
    <property type="entry name" value="Bira Bifunctional Protein, Domain 2"/>
    <property type="match status" value="2"/>
</dbReference>
<keyword evidence="6 12" id="KW-0067">ATP-binding</keyword>
<dbReference type="GO" id="GO:0002161">
    <property type="term" value="F:aminoacyl-tRNA deacylase activity"/>
    <property type="evidence" value="ECO:0007669"/>
    <property type="project" value="InterPro"/>
</dbReference>
<dbReference type="GO" id="GO:0004827">
    <property type="term" value="F:proline-tRNA ligase activity"/>
    <property type="evidence" value="ECO:0007669"/>
    <property type="project" value="UniProtKB-UniRule"/>
</dbReference>
<dbReference type="FunFam" id="3.30.930.10:FF:000066">
    <property type="entry name" value="Proline--tRNA ligase"/>
    <property type="match status" value="1"/>
</dbReference>
<feature type="domain" description="Aminoacyl-transfer RNA synthetases class-II family profile" evidence="14">
    <location>
        <begin position="38"/>
        <end position="463"/>
    </location>
</feature>
<dbReference type="Pfam" id="PF03129">
    <property type="entry name" value="HGTP_anticodon"/>
    <property type="match status" value="1"/>
</dbReference>
<proteinExistence type="inferred from homology"/>
<evidence type="ECO:0000313" key="15">
    <source>
        <dbReference type="EMBL" id="KHE91382.1"/>
    </source>
</evidence>
<dbReference type="GO" id="GO:0005524">
    <property type="term" value="F:ATP binding"/>
    <property type="evidence" value="ECO:0007669"/>
    <property type="project" value="UniProtKB-UniRule"/>
</dbReference>
<evidence type="ECO:0000256" key="4">
    <source>
        <dbReference type="ARBA" id="ARBA00022598"/>
    </source>
</evidence>
<comment type="subcellular location">
    <subcellularLocation>
        <location evidence="1 12">Cytoplasm</location>
    </subcellularLocation>
</comment>
<dbReference type="InterPro" id="IPR036621">
    <property type="entry name" value="Anticodon-bd_dom_sf"/>
</dbReference>
<dbReference type="CDD" id="cd00779">
    <property type="entry name" value="ProRS_core_prok"/>
    <property type="match status" value="1"/>
</dbReference>
<gene>
    <name evidence="12 15" type="primary">proS</name>
    <name evidence="15" type="ORF">SCABRO_02875</name>
</gene>
<dbReference type="EC" id="6.1.1.15" evidence="12"/>
<dbReference type="GO" id="GO:0005829">
    <property type="term" value="C:cytosol"/>
    <property type="evidence" value="ECO:0007669"/>
    <property type="project" value="TreeGrafter"/>
</dbReference>
<keyword evidence="5 12" id="KW-0547">Nucleotide-binding</keyword>
<dbReference type="InterPro" id="IPR004154">
    <property type="entry name" value="Anticodon-bd"/>
</dbReference>
<evidence type="ECO:0000256" key="12">
    <source>
        <dbReference type="HAMAP-Rule" id="MF_01569"/>
    </source>
</evidence>
<evidence type="ECO:0000256" key="5">
    <source>
        <dbReference type="ARBA" id="ARBA00022741"/>
    </source>
</evidence>
<keyword evidence="4 12" id="KW-0436">Ligase</keyword>
<evidence type="ECO:0000256" key="9">
    <source>
        <dbReference type="ARBA" id="ARBA00047671"/>
    </source>
</evidence>
<dbReference type="Pfam" id="PF04073">
    <property type="entry name" value="tRNA_edit"/>
    <property type="match status" value="1"/>
</dbReference>
<comment type="caution">
    <text evidence="15">The sequence shown here is derived from an EMBL/GenBank/DDBJ whole genome shotgun (WGS) entry which is preliminary data.</text>
</comment>
<dbReference type="InterPro" id="IPR033730">
    <property type="entry name" value="ProRS_core_prok"/>
</dbReference>
<dbReference type="InterPro" id="IPR045864">
    <property type="entry name" value="aa-tRNA-synth_II/BPL/LPL"/>
</dbReference>
<accession>A0A0B0EE33</accession>
<feature type="region of interest" description="Disordered" evidence="13">
    <location>
        <begin position="232"/>
        <end position="258"/>
    </location>
</feature>
<dbReference type="InterPro" id="IPR004500">
    <property type="entry name" value="Pro-tRNA-synth_IIa_bac-type"/>
</dbReference>
<keyword evidence="7 12" id="KW-0648">Protein biosynthesis</keyword>
<comment type="function">
    <text evidence="10 12">Catalyzes the attachment of proline to tRNA(Pro) in a two-step reaction: proline is first activated by ATP to form Pro-AMP and then transferred to the acceptor end of tRNA(Pro). As ProRS can inadvertently accommodate and process non-cognate amino acids such as alanine and cysteine, to avoid such errors it has two additional distinct editing activities against alanine. One activity is designated as 'pretransfer' editing and involves the tRNA(Pro)-independent hydrolysis of activated Ala-AMP. The other activity is designated 'posttransfer' editing and involves deacylation of mischarged Ala-tRNA(Pro). The misacylated Cys-tRNA(Pro) is not edited by ProRS.</text>
</comment>
<evidence type="ECO:0000256" key="2">
    <source>
        <dbReference type="ARBA" id="ARBA00011738"/>
    </source>
</evidence>
<dbReference type="SUPFAM" id="SSF55681">
    <property type="entry name" value="Class II aaRS and biotin synthetases"/>
    <property type="match status" value="1"/>
</dbReference>
<dbReference type="PRINTS" id="PR01046">
    <property type="entry name" value="TRNASYNTHPRO"/>
</dbReference>
<protein>
    <recommendedName>
        <fullName evidence="12">Proline--tRNA ligase</fullName>
        <ecNumber evidence="12">6.1.1.15</ecNumber>
    </recommendedName>
    <alternativeName>
        <fullName evidence="12">Prolyl-tRNA synthetase</fullName>
        <shortName evidence="12">ProRS</shortName>
    </alternativeName>
</protein>
<dbReference type="GO" id="GO:0006433">
    <property type="term" value="P:prolyl-tRNA aminoacylation"/>
    <property type="evidence" value="ECO:0007669"/>
    <property type="project" value="UniProtKB-UniRule"/>
</dbReference>
<evidence type="ECO:0000256" key="13">
    <source>
        <dbReference type="SAM" id="MobiDB-lite"/>
    </source>
</evidence>
<dbReference type="InterPro" id="IPR023717">
    <property type="entry name" value="Pro-tRNA-Synthase_IIa_type1"/>
</dbReference>
<name>A0A0B0EE33_9BACT</name>
<evidence type="ECO:0000256" key="10">
    <source>
        <dbReference type="ARBA" id="ARBA00053664"/>
    </source>
</evidence>
<dbReference type="NCBIfam" id="TIGR00409">
    <property type="entry name" value="proS_fam_II"/>
    <property type="match status" value="1"/>
</dbReference>
<keyword evidence="3 12" id="KW-0963">Cytoplasm</keyword>
<dbReference type="EMBL" id="JRYO01000203">
    <property type="protein sequence ID" value="KHE91382.1"/>
    <property type="molecule type" value="Genomic_DNA"/>
</dbReference>
<dbReference type="InterPro" id="IPR002314">
    <property type="entry name" value="aa-tRNA-synt_IIb"/>
</dbReference>
<dbReference type="Gene3D" id="3.40.50.800">
    <property type="entry name" value="Anticodon-binding domain"/>
    <property type="match status" value="1"/>
</dbReference>
<evidence type="ECO:0000256" key="1">
    <source>
        <dbReference type="ARBA" id="ARBA00004496"/>
    </source>
</evidence>
<dbReference type="CDD" id="cd00861">
    <property type="entry name" value="ProRS_anticodon_short"/>
    <property type="match status" value="1"/>
</dbReference>
<dbReference type="PANTHER" id="PTHR42753:SF2">
    <property type="entry name" value="PROLINE--TRNA LIGASE"/>
    <property type="match status" value="1"/>
</dbReference>
<dbReference type="eggNOG" id="COG0442">
    <property type="taxonomic scope" value="Bacteria"/>
</dbReference>
<dbReference type="InterPro" id="IPR002316">
    <property type="entry name" value="Pro-tRNA-ligase_IIa"/>
</dbReference>
<evidence type="ECO:0000256" key="3">
    <source>
        <dbReference type="ARBA" id="ARBA00022490"/>
    </source>
</evidence>
<evidence type="ECO:0000256" key="8">
    <source>
        <dbReference type="ARBA" id="ARBA00023146"/>
    </source>
</evidence>
<dbReference type="PANTHER" id="PTHR42753">
    <property type="entry name" value="MITOCHONDRIAL RIBOSOME PROTEIN L39/PROLYL-TRNA LIGASE FAMILY MEMBER"/>
    <property type="match status" value="1"/>
</dbReference>
<dbReference type="InterPro" id="IPR050062">
    <property type="entry name" value="Pro-tRNA_synthetase"/>
</dbReference>